<accession>A0A1I5XWM9</accession>
<dbReference type="InterPro" id="IPR001296">
    <property type="entry name" value="Glyco_trans_1"/>
</dbReference>
<feature type="domain" description="Glycosyl transferase family 1" evidence="1">
    <location>
        <begin position="194"/>
        <end position="344"/>
    </location>
</feature>
<dbReference type="Proteomes" id="UP000198892">
    <property type="component" value="Unassembled WGS sequence"/>
</dbReference>
<organism evidence="3 4">
    <name type="scientific">Salibacterium halotolerans</name>
    <dbReference type="NCBI Taxonomy" id="1884432"/>
    <lineage>
        <taxon>Bacteria</taxon>
        <taxon>Bacillati</taxon>
        <taxon>Bacillota</taxon>
        <taxon>Bacilli</taxon>
        <taxon>Bacillales</taxon>
        <taxon>Bacillaceae</taxon>
    </lineage>
</organism>
<dbReference type="Pfam" id="PF13579">
    <property type="entry name" value="Glyco_trans_4_4"/>
    <property type="match status" value="1"/>
</dbReference>
<dbReference type="STRING" id="1884432.SAMN05518683_13212"/>
<keyword evidence="3" id="KW-0808">Transferase</keyword>
<dbReference type="OrthoDB" id="9787617at2"/>
<protein>
    <submittedName>
        <fullName evidence="3">Glycosyltransferase involved in cell wall bisynthesis</fullName>
    </submittedName>
</protein>
<evidence type="ECO:0000313" key="3">
    <source>
        <dbReference type="EMBL" id="SFQ36127.1"/>
    </source>
</evidence>
<name>A0A1I5XWM9_9BACI</name>
<reference evidence="4" key="1">
    <citation type="submission" date="2016-10" db="EMBL/GenBank/DDBJ databases">
        <authorList>
            <person name="Varghese N."/>
            <person name="Submissions S."/>
        </authorList>
    </citation>
    <scope>NUCLEOTIDE SEQUENCE [LARGE SCALE GENOMIC DNA]</scope>
    <source>
        <strain evidence="4">S7</strain>
    </source>
</reference>
<gene>
    <name evidence="3" type="ORF">SAMN05518683_13212</name>
</gene>
<feature type="domain" description="Glycosyltransferase subfamily 4-like N-terminal" evidence="2">
    <location>
        <begin position="20"/>
        <end position="189"/>
    </location>
</feature>
<dbReference type="EMBL" id="FOXD01000032">
    <property type="protein sequence ID" value="SFQ36127.1"/>
    <property type="molecule type" value="Genomic_DNA"/>
</dbReference>
<dbReference type="PANTHER" id="PTHR45947">
    <property type="entry name" value="SULFOQUINOVOSYL TRANSFERASE SQD2"/>
    <property type="match status" value="1"/>
</dbReference>
<dbReference type="Gene3D" id="3.40.50.2000">
    <property type="entry name" value="Glycogen Phosphorylase B"/>
    <property type="match status" value="2"/>
</dbReference>
<keyword evidence="4" id="KW-1185">Reference proteome</keyword>
<evidence type="ECO:0000313" key="4">
    <source>
        <dbReference type="Proteomes" id="UP000198892"/>
    </source>
</evidence>
<dbReference type="InterPro" id="IPR050194">
    <property type="entry name" value="Glycosyltransferase_grp1"/>
</dbReference>
<proteinExistence type="predicted"/>
<dbReference type="AlphaFoldDB" id="A0A1I5XWM9"/>
<dbReference type="GO" id="GO:0016757">
    <property type="term" value="F:glycosyltransferase activity"/>
    <property type="evidence" value="ECO:0007669"/>
    <property type="project" value="InterPro"/>
</dbReference>
<evidence type="ECO:0000259" key="2">
    <source>
        <dbReference type="Pfam" id="PF13579"/>
    </source>
</evidence>
<evidence type="ECO:0000259" key="1">
    <source>
        <dbReference type="Pfam" id="PF00534"/>
    </source>
</evidence>
<dbReference type="InterPro" id="IPR028098">
    <property type="entry name" value="Glyco_trans_4-like_N"/>
</dbReference>
<dbReference type="PANTHER" id="PTHR45947:SF3">
    <property type="entry name" value="SULFOQUINOVOSYL TRANSFERASE SQD2"/>
    <property type="match status" value="1"/>
</dbReference>
<sequence>MNVFIIPSWYPTSTNSIKGVFFKEQAQALQKNGVDVTVLYPDLWSIKRLGKVEEEKGIIFSEEESLNTYRYNGYNFFPRMPYMAGLIFYKRLKKLYGLAVKQYGKPDIIHAHSCIWGGVAASKLSRKENIPLVITEHSTAFSRGIIKPYQEKLIRNAVNKTNKLIAVGPGLKENLEQYAPEKDISIIPNIVDTDKFTPKDPSNNNKFRFFSMGMLTHKKGMDILIKAFANAFKGDSKVELVIGGDGEESENLKVLAQDLGAQDQVHFLGHLNREEAVHQMQKCNVFALASRHETFGVVFIEALACGKPIIATKSGGPDMIVNKNNGVLTEVNSVSALQSEMSQIKTSINFYDPIKIREDCWHRFSENAIVYQLFNIYKAYNKKKE</sequence>
<dbReference type="RefSeq" id="WP_093339421.1">
    <property type="nucleotide sequence ID" value="NZ_FOXD01000032.1"/>
</dbReference>
<dbReference type="Pfam" id="PF00534">
    <property type="entry name" value="Glycos_transf_1"/>
    <property type="match status" value="1"/>
</dbReference>
<dbReference type="SUPFAM" id="SSF53756">
    <property type="entry name" value="UDP-Glycosyltransferase/glycogen phosphorylase"/>
    <property type="match status" value="1"/>
</dbReference>